<evidence type="ECO:0000313" key="1">
    <source>
        <dbReference type="EMBL" id="KAJ8618768.1"/>
    </source>
</evidence>
<dbReference type="Proteomes" id="UP001234297">
    <property type="component" value="Chromosome 4"/>
</dbReference>
<proteinExistence type="predicted"/>
<accession>A0ACC2KCH4</accession>
<comment type="caution">
    <text evidence="1">The sequence shown here is derived from an EMBL/GenBank/DDBJ whole genome shotgun (WGS) entry which is preliminary data.</text>
</comment>
<name>A0ACC2KCH4_PERAE</name>
<sequence length="142" mass="15873">METKPSARTTTNGTNSDEDEGDNYVQYIPSTKCRAMEAQKLLPHRRGAASRQILPIRRGREPPPSDSDRPRLASPNRSPASLSDPPKLKLAQPKISPTEQLVQQQEEMIDHFSNRRTLVSIRDLAEGITYTRAPRQGKGKKG</sequence>
<gene>
    <name evidence="1" type="ORF">MRB53_014954</name>
</gene>
<dbReference type="EMBL" id="CM056812">
    <property type="protein sequence ID" value="KAJ8618768.1"/>
    <property type="molecule type" value="Genomic_DNA"/>
</dbReference>
<keyword evidence="2" id="KW-1185">Reference proteome</keyword>
<evidence type="ECO:0000313" key="2">
    <source>
        <dbReference type="Proteomes" id="UP001234297"/>
    </source>
</evidence>
<protein>
    <submittedName>
        <fullName evidence="1">Uncharacterized protein</fullName>
    </submittedName>
</protein>
<organism evidence="1 2">
    <name type="scientific">Persea americana</name>
    <name type="common">Avocado</name>
    <dbReference type="NCBI Taxonomy" id="3435"/>
    <lineage>
        <taxon>Eukaryota</taxon>
        <taxon>Viridiplantae</taxon>
        <taxon>Streptophyta</taxon>
        <taxon>Embryophyta</taxon>
        <taxon>Tracheophyta</taxon>
        <taxon>Spermatophyta</taxon>
        <taxon>Magnoliopsida</taxon>
        <taxon>Magnoliidae</taxon>
        <taxon>Laurales</taxon>
        <taxon>Lauraceae</taxon>
        <taxon>Persea</taxon>
    </lineage>
</organism>
<reference evidence="1 2" key="1">
    <citation type="journal article" date="2022" name="Hortic Res">
        <title>A haplotype resolved chromosomal level avocado genome allows analysis of novel avocado genes.</title>
        <authorList>
            <person name="Nath O."/>
            <person name="Fletcher S.J."/>
            <person name="Hayward A."/>
            <person name="Shaw L.M."/>
            <person name="Masouleh A.K."/>
            <person name="Furtado A."/>
            <person name="Henry R.J."/>
            <person name="Mitter N."/>
        </authorList>
    </citation>
    <scope>NUCLEOTIDE SEQUENCE [LARGE SCALE GENOMIC DNA]</scope>
    <source>
        <strain evidence="2">cv. Hass</strain>
    </source>
</reference>